<dbReference type="Proteomes" id="UP000244722">
    <property type="component" value="Unassembled WGS sequence"/>
</dbReference>
<reference evidence="1 2" key="1">
    <citation type="submission" date="2017-04" db="EMBL/GenBank/DDBJ databases">
        <title>Draft genome sequence of Tuber borchii Vittad., a whitish edible truffle.</title>
        <authorList>
            <consortium name="DOE Joint Genome Institute"/>
            <person name="Murat C."/>
            <person name="Kuo A."/>
            <person name="Barry K.W."/>
            <person name="Clum A."/>
            <person name="Dockter R.B."/>
            <person name="Fauchery L."/>
            <person name="Iotti M."/>
            <person name="Kohler A."/>
            <person name="Labutti K."/>
            <person name="Lindquist E.A."/>
            <person name="Lipzen A."/>
            <person name="Ohm R.A."/>
            <person name="Wang M."/>
            <person name="Grigoriev I.V."/>
            <person name="Zambonelli A."/>
            <person name="Martin F.M."/>
        </authorList>
    </citation>
    <scope>NUCLEOTIDE SEQUENCE [LARGE SCALE GENOMIC DNA]</scope>
    <source>
        <strain evidence="1 2">Tbo3840</strain>
    </source>
</reference>
<dbReference type="STRING" id="42251.A0A2T6ZES7"/>
<protein>
    <recommendedName>
        <fullName evidence="3">Peptidase A2 domain-containing protein</fullName>
    </recommendedName>
</protein>
<accession>A0A2T6ZES7</accession>
<dbReference type="InterPro" id="IPR021109">
    <property type="entry name" value="Peptidase_aspartic_dom_sf"/>
</dbReference>
<evidence type="ECO:0008006" key="3">
    <source>
        <dbReference type="Google" id="ProtNLM"/>
    </source>
</evidence>
<organism evidence="1 2">
    <name type="scientific">Tuber borchii</name>
    <name type="common">White truffle</name>
    <dbReference type="NCBI Taxonomy" id="42251"/>
    <lineage>
        <taxon>Eukaryota</taxon>
        <taxon>Fungi</taxon>
        <taxon>Dikarya</taxon>
        <taxon>Ascomycota</taxon>
        <taxon>Pezizomycotina</taxon>
        <taxon>Pezizomycetes</taxon>
        <taxon>Pezizales</taxon>
        <taxon>Tuberaceae</taxon>
        <taxon>Tuber</taxon>
    </lineage>
</organism>
<proteinExistence type="predicted"/>
<sequence>MEPNTARKCSPGSLGNESAEESDVLLLDVTEDIYAGDISRLMGVSYLSQAPDLLARDLPVEVGAIIYGPNGRTITSLIVTYKGNSRWVFFLIDTGAPKTFLSLEAYSALGIPWTQELGAWVTIAGRATIVCQSPVKSHFAHVNILGTDFVEKVGLVKLEDYSRKPTAIYFTDDARGTANLWRRLRL</sequence>
<dbReference type="AlphaFoldDB" id="A0A2T6ZES7"/>
<dbReference type="EMBL" id="NESQ01000331">
    <property type="protein sequence ID" value="PUU73966.1"/>
    <property type="molecule type" value="Genomic_DNA"/>
</dbReference>
<dbReference type="SUPFAM" id="SSF50630">
    <property type="entry name" value="Acid proteases"/>
    <property type="match status" value="1"/>
</dbReference>
<dbReference type="OrthoDB" id="5414761at2759"/>
<evidence type="ECO:0000313" key="1">
    <source>
        <dbReference type="EMBL" id="PUU73966.1"/>
    </source>
</evidence>
<gene>
    <name evidence="1" type="ORF">B9Z19DRAFT_1134108</name>
</gene>
<name>A0A2T6ZES7_TUBBO</name>
<comment type="caution">
    <text evidence="1">The sequence shown here is derived from an EMBL/GenBank/DDBJ whole genome shotgun (WGS) entry which is preliminary data.</text>
</comment>
<evidence type="ECO:0000313" key="2">
    <source>
        <dbReference type="Proteomes" id="UP000244722"/>
    </source>
</evidence>
<dbReference type="Gene3D" id="2.40.70.10">
    <property type="entry name" value="Acid Proteases"/>
    <property type="match status" value="1"/>
</dbReference>
<keyword evidence="2" id="KW-1185">Reference proteome</keyword>